<evidence type="ECO:0000313" key="3">
    <source>
        <dbReference type="EMBL" id="AVB76131.1"/>
    </source>
</evidence>
<gene>
    <name evidence="4" type="ORF">HNP94_001575</name>
    <name evidence="5" type="ORF">HNP96_001446</name>
    <name evidence="3" type="ORF">MMJJ_07200</name>
</gene>
<dbReference type="GO" id="GO:0016779">
    <property type="term" value="F:nucleotidyltransferase activity"/>
    <property type="evidence" value="ECO:0007669"/>
    <property type="project" value="UniProtKB-KW"/>
</dbReference>
<evidence type="ECO:0000313" key="4">
    <source>
        <dbReference type="EMBL" id="MBA2864553.1"/>
    </source>
</evidence>
<dbReference type="InterPro" id="IPR020084">
    <property type="entry name" value="NUDIX_hydrolase_CS"/>
</dbReference>
<keyword evidence="3" id="KW-0808">Transferase</keyword>
<dbReference type="KEGG" id="mmad:MMJJ_07200"/>
<reference evidence="5 8" key="3">
    <citation type="submission" date="2020-08" db="EMBL/GenBank/DDBJ databases">
        <title>Genomic Encyclopedia of Type Strains, Phase IV (KMG-V): Genome sequencing to study the core and pangenomes of soil and plant-associated prokaryotes.</title>
        <authorList>
            <person name="Whitman W."/>
        </authorList>
    </citation>
    <scope>NUCLEOTIDE SEQUENCE [LARGE SCALE GENOMIC DNA]</scope>
    <source>
        <strain evidence="4 7">C13</strain>
        <strain evidence="5 8">D1</strain>
    </source>
</reference>
<keyword evidence="3" id="KW-0548">Nucleotidyltransferase</keyword>
<dbReference type="PRINTS" id="PR00502">
    <property type="entry name" value="NUDIXFAMILY"/>
</dbReference>
<dbReference type="Gene3D" id="3.90.79.10">
    <property type="entry name" value="Nucleoside Triphosphate Pyrophosphohydrolase"/>
    <property type="match status" value="1"/>
</dbReference>
<protein>
    <submittedName>
        <fullName evidence="4">8-oxo-dGTP diphosphatase</fullName>
        <ecNumber evidence="4">3.6.1.55</ecNumber>
    </submittedName>
    <submittedName>
        <fullName evidence="3">Bifunctional NMN adenylyltransferase/Nudix hydrolase</fullName>
    </submittedName>
</protein>
<evidence type="ECO:0000256" key="1">
    <source>
        <dbReference type="ARBA" id="ARBA00022801"/>
    </source>
</evidence>
<dbReference type="InterPro" id="IPR015797">
    <property type="entry name" value="NUDIX_hydrolase-like_dom_sf"/>
</dbReference>
<dbReference type="EMBL" id="JACHED010000003">
    <property type="protein sequence ID" value="MBB6497403.1"/>
    <property type="molecule type" value="Genomic_DNA"/>
</dbReference>
<dbReference type="AlphaFoldDB" id="A0A2L1C9T6"/>
<organism evidence="3 6">
    <name type="scientific">Methanococcus maripaludis</name>
    <name type="common">Methanococcus deltae</name>
    <dbReference type="NCBI Taxonomy" id="39152"/>
    <lineage>
        <taxon>Archaea</taxon>
        <taxon>Methanobacteriati</taxon>
        <taxon>Methanobacteriota</taxon>
        <taxon>Methanomada group</taxon>
        <taxon>Methanococci</taxon>
        <taxon>Methanococcales</taxon>
        <taxon>Methanococcaceae</taxon>
        <taxon>Methanococcus</taxon>
    </lineage>
</organism>
<keyword evidence="1 3" id="KW-0378">Hydrolase</keyword>
<dbReference type="PROSITE" id="PS00893">
    <property type="entry name" value="NUDIX_BOX"/>
    <property type="match status" value="1"/>
</dbReference>
<dbReference type="GeneID" id="36101810"/>
<dbReference type="EMBL" id="JACDUO010000002">
    <property type="protein sequence ID" value="MBA2864553.1"/>
    <property type="molecule type" value="Genomic_DNA"/>
</dbReference>
<dbReference type="PROSITE" id="PS51462">
    <property type="entry name" value="NUDIX"/>
    <property type="match status" value="1"/>
</dbReference>
<dbReference type="CDD" id="cd18873">
    <property type="entry name" value="NUDIX_NadM_like"/>
    <property type="match status" value="1"/>
</dbReference>
<evidence type="ECO:0000259" key="2">
    <source>
        <dbReference type="PROSITE" id="PS51462"/>
    </source>
</evidence>
<dbReference type="Proteomes" id="UP000239462">
    <property type="component" value="Chromosome"/>
</dbReference>
<evidence type="ECO:0000313" key="5">
    <source>
        <dbReference type="EMBL" id="MBB6497403.1"/>
    </source>
</evidence>
<dbReference type="GO" id="GO:0035539">
    <property type="term" value="F:8-oxo-7,8-dihydrodeoxyguanosine triphosphate pyrophosphatase activity"/>
    <property type="evidence" value="ECO:0007669"/>
    <property type="project" value="UniProtKB-EC"/>
</dbReference>
<dbReference type="EC" id="3.6.1.55" evidence="4"/>
<dbReference type="InterPro" id="IPR020476">
    <property type="entry name" value="Nudix_hydrolase"/>
</dbReference>
<evidence type="ECO:0000313" key="8">
    <source>
        <dbReference type="Proteomes" id="UP000590564"/>
    </source>
</evidence>
<dbReference type="PANTHER" id="PTHR43736:SF1">
    <property type="entry name" value="DIHYDRONEOPTERIN TRIPHOSPHATE DIPHOSPHATASE"/>
    <property type="match status" value="1"/>
</dbReference>
<dbReference type="Pfam" id="PF00293">
    <property type="entry name" value="NUDIX"/>
    <property type="match status" value="1"/>
</dbReference>
<proteinExistence type="predicted"/>
<dbReference type="Proteomes" id="UP000590564">
    <property type="component" value="Unassembled WGS sequence"/>
</dbReference>
<reference evidence="3" key="2">
    <citation type="submission" date="2018-02" db="EMBL/GenBank/DDBJ databases">
        <title>Complete genome sequence of the Methanococcus maripaludis type strain JJ (DSM 2067), a model for selenoprotein synthesis in Archaea.</title>
        <authorList>
            <person name="Poehlein A."/>
            <person name="Heym D."/>
            <person name="Quitzke V."/>
            <person name="Fersch J."/>
            <person name="Daniel R."/>
            <person name="Rother M."/>
        </authorList>
    </citation>
    <scope>NUCLEOTIDE SEQUENCE [LARGE SCALE GENOMIC DNA]</scope>
    <source>
        <strain evidence="3">DSM 2067</strain>
    </source>
</reference>
<dbReference type="Proteomes" id="UP000567099">
    <property type="component" value="Unassembled WGS sequence"/>
</dbReference>
<dbReference type="EMBL" id="CP026606">
    <property type="protein sequence ID" value="AVB76131.1"/>
    <property type="molecule type" value="Genomic_DNA"/>
</dbReference>
<evidence type="ECO:0000313" key="6">
    <source>
        <dbReference type="Proteomes" id="UP000239462"/>
    </source>
</evidence>
<dbReference type="PANTHER" id="PTHR43736">
    <property type="entry name" value="ADP-RIBOSE PYROPHOSPHATASE"/>
    <property type="match status" value="1"/>
</dbReference>
<sequence>MEYNLLLKIKDESMEKEVLDELLNFLDKKYAGKVVAEPYRRINLTVDILIKYKSGIVLIKRKNEPYKDYWAVPGGFVEYGERVEEAAKRESKEETGLDIDNLKLIGVYSDPSRDSRGHTVTVAFLADGIGTLKSGSDAKDARIFNLDELNGVDFAFDHKKLIDDSIHYIFD</sequence>
<accession>A0A2L1C9T6</accession>
<evidence type="ECO:0000313" key="7">
    <source>
        <dbReference type="Proteomes" id="UP000567099"/>
    </source>
</evidence>
<reference evidence="6" key="1">
    <citation type="journal article" date="2018" name="Genome Announc.">
        <title>Complete Genome Sequence of the Methanococcus maripaludis Type Strain JJ (DSM 2067), a Model for Selenoprotein Synthesis in Archaea.</title>
        <authorList>
            <person name="Poehlein A."/>
            <person name="Heym D."/>
            <person name="Quitzke V."/>
            <person name="Fersch J."/>
            <person name="Daniel R."/>
            <person name="Rother M."/>
        </authorList>
    </citation>
    <scope>NUCLEOTIDE SEQUENCE [LARGE SCALE GENOMIC DNA]</scope>
    <source>
        <strain evidence="6">DSM 2067</strain>
    </source>
</reference>
<name>A0A2L1C9T6_METMI</name>
<dbReference type="RefSeq" id="WP_104837718.1">
    <property type="nucleotide sequence ID" value="NZ_CP026606.1"/>
</dbReference>
<dbReference type="SUPFAM" id="SSF55811">
    <property type="entry name" value="Nudix"/>
    <property type="match status" value="1"/>
</dbReference>
<feature type="domain" description="Nudix hydrolase" evidence="2">
    <location>
        <begin position="39"/>
        <end position="168"/>
    </location>
</feature>
<dbReference type="InterPro" id="IPR000086">
    <property type="entry name" value="NUDIX_hydrolase_dom"/>
</dbReference>